<dbReference type="Pfam" id="PF25023">
    <property type="entry name" value="TEN_YD-shell"/>
    <property type="match status" value="1"/>
</dbReference>
<dbReference type="PANTHER" id="PTHR32305:SF15">
    <property type="entry name" value="PROTEIN RHSA-RELATED"/>
    <property type="match status" value="1"/>
</dbReference>
<feature type="domain" description="Teneurin-like YD-shell" evidence="3">
    <location>
        <begin position="1136"/>
        <end position="1385"/>
    </location>
</feature>
<dbReference type="InterPro" id="IPR006530">
    <property type="entry name" value="YD"/>
</dbReference>
<dbReference type="InterPro" id="IPR050708">
    <property type="entry name" value="T6SS_VgrG/RHS"/>
</dbReference>
<dbReference type="InterPro" id="IPR022385">
    <property type="entry name" value="Rhs_assc_core"/>
</dbReference>
<feature type="domain" description="DUF6531" evidence="2">
    <location>
        <begin position="222"/>
        <end position="300"/>
    </location>
</feature>
<reference evidence="4 5" key="1">
    <citation type="submission" date="2015-11" db="EMBL/GenBank/DDBJ databases">
        <title>Genome sequences of Lysobacter enzymogenes strain C3 and Lysobacter antibioticus ATCC 29479.</title>
        <authorList>
            <person name="Kobayashi D.Y."/>
        </authorList>
    </citation>
    <scope>NUCLEOTIDE SEQUENCE [LARGE SCALE GENOMIC DNA]</scope>
    <source>
        <strain evidence="4 5">C3</strain>
    </source>
</reference>
<dbReference type="InterPro" id="IPR045351">
    <property type="entry name" value="DUF6531"/>
</dbReference>
<evidence type="ECO:0000256" key="1">
    <source>
        <dbReference type="ARBA" id="ARBA00022737"/>
    </source>
</evidence>
<evidence type="ECO:0000313" key="5">
    <source>
        <dbReference type="Proteomes" id="UP000061569"/>
    </source>
</evidence>
<dbReference type="NCBIfam" id="TIGR01643">
    <property type="entry name" value="YD_repeat_2x"/>
    <property type="match status" value="2"/>
</dbReference>
<dbReference type="PATRIC" id="fig|69.6.peg.5443"/>
<dbReference type="Pfam" id="PF20148">
    <property type="entry name" value="DUF6531"/>
    <property type="match status" value="1"/>
</dbReference>
<dbReference type="InterPro" id="IPR031325">
    <property type="entry name" value="RHS_repeat"/>
</dbReference>
<dbReference type="PANTHER" id="PTHR32305">
    <property type="match status" value="1"/>
</dbReference>
<dbReference type="Proteomes" id="UP000061569">
    <property type="component" value="Chromosome"/>
</dbReference>
<name>A0A0S2DQJ6_LYSEN</name>
<dbReference type="NCBIfam" id="TIGR03696">
    <property type="entry name" value="Rhs_assc_core"/>
    <property type="match status" value="1"/>
</dbReference>
<organism evidence="4 5">
    <name type="scientific">Lysobacter enzymogenes</name>
    <dbReference type="NCBI Taxonomy" id="69"/>
    <lineage>
        <taxon>Bacteria</taxon>
        <taxon>Pseudomonadati</taxon>
        <taxon>Pseudomonadota</taxon>
        <taxon>Gammaproteobacteria</taxon>
        <taxon>Lysobacterales</taxon>
        <taxon>Lysobacteraceae</taxon>
        <taxon>Lysobacter</taxon>
    </lineage>
</organism>
<protein>
    <submittedName>
        <fullName evidence="4">Rhs family protein</fullName>
    </submittedName>
</protein>
<evidence type="ECO:0000313" key="4">
    <source>
        <dbReference type="EMBL" id="ALN60868.1"/>
    </source>
</evidence>
<proteinExistence type="predicted"/>
<dbReference type="Gene3D" id="2.180.10.10">
    <property type="entry name" value="RHS repeat-associated core"/>
    <property type="match status" value="3"/>
</dbReference>
<dbReference type="EMBL" id="CP013140">
    <property type="protein sequence ID" value="ALN60868.1"/>
    <property type="molecule type" value="Genomic_DNA"/>
</dbReference>
<dbReference type="KEGG" id="lez:GLE_5527"/>
<evidence type="ECO:0000259" key="2">
    <source>
        <dbReference type="Pfam" id="PF20148"/>
    </source>
</evidence>
<dbReference type="STRING" id="69.GLE_5527"/>
<gene>
    <name evidence="4" type="ORF">GLE_5527</name>
</gene>
<keyword evidence="1" id="KW-0677">Repeat</keyword>
<dbReference type="OrthoDB" id="9816400at2"/>
<accession>A0A0S2DQJ6</accession>
<sequence>MAVALAVAIQSLPLSAIADETNRVWTTDDAVGSPFQSEYAVQEAIKKVADHVPDGEMLKFESGPSLILRNKVISSMSVMPLPPKTGPWTWMFYPRVLNAVSYDDALVKTKAFYDNESRVTGCAPNTVLTVDPNSRKTYWDDGVTLKQENYTFSVTYQSGVSGTCTPSTYSNLNIGGIRTVSCPSLMSWDADKQACAGGRYFSNGDTAYYSAPVLPPGQCPIGNPCDPTTGDKMQPEEDFDLGWVSFTRYFHSMTSTPMGGLGDNWTHSHNLRLTSGTNPTSSSDTVYVGFIEADGAQISFTQVGDVYESDDGKGDRAVKDGDQWKLYRSDRILRFGADGRLLEQQLDDGTSLTYGYDAKQRLATITHSTGRSLVFAYTGDGARDPIASISSAGEAIVTYGYTAGGQVETATYANSLGRRYHYEDARFPRYLTGVTTELGQRFSTFAYDDKGRVISSQHAGGADGVTLSYPAEGGTKFTNPLGQVTELQLADAPWSGAPQKIGGIKDTRGTVATTYNDEGSDFRRRVVSTTDRNGIETRHTYAEATDPVTGALARTETITEAFGKPEQRVQTVTTDVTTGRLIRSTVGNQETRIARNARLQPVSVTVRDTTTNETRTTSYAYCEAADVAAANSPCPTLGLLKSIDGPRTDVNDIVRFEYYGSDDSTCATTPALCTYRKGDVRRTINALGQATEVLGYDSQGRLLSIVDVNGVATDYEYLPRGWLSAVKQRGADDGSEQDDRITKLSYYLTGPLETVRRPDGTSTDFNYDGAHRLVSFSDSAGFVRYTLDNAGNRKTEEIRSAPTQPVKKTMSRVYNTFGQLTAHKDSAQNATLYDYDPNGNLKLTTDPLGRKTQYSYDPLGRISETLADSLGLKASTKVKYNALDQVSQVTDPNNQITTYAYNGFGDQTKLTSPDTGVTDFTYNAAGHPATRKDANDTVAHRYAYDALNRITAEFYTASGPADVEYTYDAVNPACTTGENFAVGRLSTIRKNGTELKYCYDRFGRVTRKDQTVGALTLSLRYTYTKTNQISSITYPDGGVVDYVRGPDGNVLEIGVTPANGLRAPLVKGALYNPLGPVASWTYGADTSRILRRTYDLDYRPQTILDSTGGGLSLGYGYNVAGELIELKDGLQSVGLASYEYDTLGRLTKALEGGNAIETYSYDKTGNRKSLLHGGITDTYVYPTTNHRLSSVAGVARGYDAVGNTTNIGGAAREFVYDSSDRLSQVKQNGVAAARYRYNALGERVGIENGAGSPLSYTIYDESGNWIGDYDANGAAQQQAIWIGDAPAGLLVGHGSAQKVMYVESDHLGTPRSIIDPSRNTAIWTWDAKGEVFGNDPPNQDPDLDGTTFVFNMRFPGQRYDAASGLVYNYLRDGYDPRTGRYSQPDPIGLSGGISLYAYAGSNPTSFSDPTGLKVNVVESDPRMARALMRAYGELNYRSQTARFYNGALEARSTVYKIKYKKGKAMYCPPNGSGECEGHAFTIFIDPCHAPELPTTAGDQPVPFLVMLMHELGHAFGYNDNAAGTNMLGDNVEFVENPTRKDLGYPMRNSYKPTTKLAPVVATPPKK</sequence>
<dbReference type="Pfam" id="PF05593">
    <property type="entry name" value="RHS_repeat"/>
    <property type="match status" value="2"/>
</dbReference>
<evidence type="ECO:0000259" key="3">
    <source>
        <dbReference type="Pfam" id="PF25023"/>
    </source>
</evidence>
<dbReference type="InterPro" id="IPR056823">
    <property type="entry name" value="TEN-like_YD-shell"/>
</dbReference>